<dbReference type="Gene3D" id="3.30.70.270">
    <property type="match status" value="1"/>
</dbReference>
<proteinExistence type="predicted"/>
<reference evidence="1" key="2">
    <citation type="submission" date="2020-09" db="EMBL/GenBank/DDBJ databases">
        <authorList>
            <person name="Sun Q."/>
            <person name="Kim S."/>
        </authorList>
    </citation>
    <scope>NUCLEOTIDE SEQUENCE</scope>
    <source>
        <strain evidence="1">KCTC 32437</strain>
    </source>
</reference>
<dbReference type="AlphaFoldDB" id="A0A918S7W9"/>
<evidence type="ECO:0000313" key="2">
    <source>
        <dbReference type="Proteomes" id="UP000646579"/>
    </source>
</evidence>
<keyword evidence="2" id="KW-1185">Reference proteome</keyword>
<organism evidence="1 2">
    <name type="scientific">Devosia pacifica</name>
    <dbReference type="NCBI Taxonomy" id="1335967"/>
    <lineage>
        <taxon>Bacteria</taxon>
        <taxon>Pseudomonadati</taxon>
        <taxon>Pseudomonadota</taxon>
        <taxon>Alphaproteobacteria</taxon>
        <taxon>Hyphomicrobiales</taxon>
        <taxon>Devosiaceae</taxon>
        <taxon>Devosia</taxon>
    </lineage>
</organism>
<gene>
    <name evidence="1" type="ORF">GCM10007989_26260</name>
</gene>
<dbReference type="InterPro" id="IPR029787">
    <property type="entry name" value="Nucleotide_cyclase"/>
</dbReference>
<dbReference type="SUPFAM" id="SSF55073">
    <property type="entry name" value="Nucleotide cyclase"/>
    <property type="match status" value="1"/>
</dbReference>
<accession>A0A918S7W9</accession>
<comment type="caution">
    <text evidence="1">The sequence shown here is derived from an EMBL/GenBank/DDBJ whole genome shotgun (WGS) entry which is preliminary data.</text>
</comment>
<sequence>MVRSRVTTLLEQLRASIDRLRPVESVSVDYWQAQPSTEPDTEGLALPAPLAASFQQAWVKSQRRGLTVSVIVFGLPEEQADEKSLTNAMRILDVCRNHETTHCHELGGDRFAVLLADYPLMLARHLASRTIDAAAQEGLHLSAGIATVNAIGSQSEDVVREAIAALEQAMQPTTQPVVCADLRSRQKRLPLAS</sequence>
<evidence type="ECO:0000313" key="1">
    <source>
        <dbReference type="EMBL" id="GHA29422.1"/>
    </source>
</evidence>
<protein>
    <recommendedName>
        <fullName evidence="3">GGDEF domain-containing protein</fullName>
    </recommendedName>
</protein>
<dbReference type="RefSeq" id="WP_189426198.1">
    <property type="nucleotide sequence ID" value="NZ_BMZE01000003.1"/>
</dbReference>
<dbReference type="Proteomes" id="UP000646579">
    <property type="component" value="Unassembled WGS sequence"/>
</dbReference>
<dbReference type="EMBL" id="BMZE01000003">
    <property type="protein sequence ID" value="GHA29422.1"/>
    <property type="molecule type" value="Genomic_DNA"/>
</dbReference>
<reference evidence="1" key="1">
    <citation type="journal article" date="2014" name="Int. J. Syst. Evol. Microbiol.">
        <title>Complete genome sequence of Corynebacterium casei LMG S-19264T (=DSM 44701T), isolated from a smear-ripened cheese.</title>
        <authorList>
            <consortium name="US DOE Joint Genome Institute (JGI-PGF)"/>
            <person name="Walter F."/>
            <person name="Albersmeier A."/>
            <person name="Kalinowski J."/>
            <person name="Ruckert C."/>
        </authorList>
    </citation>
    <scope>NUCLEOTIDE SEQUENCE</scope>
    <source>
        <strain evidence="1">KCTC 32437</strain>
    </source>
</reference>
<dbReference type="InterPro" id="IPR043128">
    <property type="entry name" value="Rev_trsase/Diguanyl_cyclase"/>
</dbReference>
<name>A0A918S7W9_9HYPH</name>
<evidence type="ECO:0008006" key="3">
    <source>
        <dbReference type="Google" id="ProtNLM"/>
    </source>
</evidence>